<keyword evidence="6 8" id="KW-1133">Transmembrane helix</keyword>
<dbReference type="InterPro" id="IPR050297">
    <property type="entry name" value="LipidA_mod_glycosyltrf_83"/>
</dbReference>
<keyword evidence="3" id="KW-0328">Glycosyltransferase</keyword>
<evidence type="ECO:0000256" key="8">
    <source>
        <dbReference type="SAM" id="Phobius"/>
    </source>
</evidence>
<dbReference type="PANTHER" id="PTHR33908:SF3">
    <property type="entry name" value="UNDECAPRENYL PHOSPHATE-ALPHA-4-AMINO-4-DEOXY-L-ARABINOSE ARABINOSYL TRANSFERASE"/>
    <property type="match status" value="1"/>
</dbReference>
<organism evidence="10 11">
    <name type="scientific">Limnothrix redekei LRLZ20PSL1</name>
    <dbReference type="NCBI Taxonomy" id="3112953"/>
    <lineage>
        <taxon>Bacteria</taxon>
        <taxon>Bacillati</taxon>
        <taxon>Cyanobacteriota</taxon>
        <taxon>Cyanophyceae</taxon>
        <taxon>Pseudanabaenales</taxon>
        <taxon>Pseudanabaenaceae</taxon>
        <taxon>Limnothrix</taxon>
    </lineage>
</organism>
<dbReference type="EMBL" id="JAZAQF010000081">
    <property type="protein sequence ID" value="MFG3818769.1"/>
    <property type="molecule type" value="Genomic_DNA"/>
</dbReference>
<dbReference type="PANTHER" id="PTHR33908">
    <property type="entry name" value="MANNOSYLTRANSFERASE YKCB-RELATED"/>
    <property type="match status" value="1"/>
</dbReference>
<feature type="transmembrane region" description="Helical" evidence="8">
    <location>
        <begin position="116"/>
        <end position="134"/>
    </location>
</feature>
<feature type="transmembrane region" description="Helical" evidence="8">
    <location>
        <begin position="340"/>
        <end position="359"/>
    </location>
</feature>
<feature type="transmembrane region" description="Helical" evidence="8">
    <location>
        <begin position="146"/>
        <end position="167"/>
    </location>
</feature>
<keyword evidence="7 8" id="KW-0472">Membrane</keyword>
<feature type="transmembrane region" description="Helical" evidence="8">
    <location>
        <begin position="249"/>
        <end position="269"/>
    </location>
</feature>
<evidence type="ECO:0000313" key="11">
    <source>
        <dbReference type="Proteomes" id="UP001604335"/>
    </source>
</evidence>
<evidence type="ECO:0000259" key="9">
    <source>
        <dbReference type="Pfam" id="PF13231"/>
    </source>
</evidence>
<dbReference type="Pfam" id="PF13231">
    <property type="entry name" value="PMT_2"/>
    <property type="match status" value="1"/>
</dbReference>
<feature type="transmembrane region" description="Helical" evidence="8">
    <location>
        <begin position="298"/>
        <end position="320"/>
    </location>
</feature>
<keyword evidence="4" id="KW-0808">Transferase</keyword>
<dbReference type="InterPro" id="IPR038731">
    <property type="entry name" value="RgtA/B/C-like"/>
</dbReference>
<feature type="transmembrane region" description="Helical" evidence="8">
    <location>
        <begin position="487"/>
        <end position="510"/>
    </location>
</feature>
<accession>A0ABW7CEY4</accession>
<feature type="transmembrane region" description="Helical" evidence="8">
    <location>
        <begin position="218"/>
        <end position="237"/>
    </location>
</feature>
<proteinExistence type="predicted"/>
<evidence type="ECO:0000256" key="4">
    <source>
        <dbReference type="ARBA" id="ARBA00022679"/>
    </source>
</evidence>
<name>A0ABW7CEY4_9CYAN</name>
<comment type="caution">
    <text evidence="10">The sequence shown here is derived from an EMBL/GenBank/DDBJ whole genome shotgun (WGS) entry which is preliminary data.</text>
</comment>
<evidence type="ECO:0000256" key="2">
    <source>
        <dbReference type="ARBA" id="ARBA00022475"/>
    </source>
</evidence>
<comment type="subcellular location">
    <subcellularLocation>
        <location evidence="1">Cell membrane</location>
        <topology evidence="1">Multi-pass membrane protein</topology>
    </subcellularLocation>
</comment>
<feature type="domain" description="Glycosyltransferase RgtA/B/C/D-like" evidence="9">
    <location>
        <begin position="87"/>
        <end position="262"/>
    </location>
</feature>
<feature type="transmembrane region" description="Helical" evidence="8">
    <location>
        <begin position="174"/>
        <end position="192"/>
    </location>
</feature>
<evidence type="ECO:0000256" key="1">
    <source>
        <dbReference type="ARBA" id="ARBA00004651"/>
    </source>
</evidence>
<evidence type="ECO:0000256" key="7">
    <source>
        <dbReference type="ARBA" id="ARBA00023136"/>
    </source>
</evidence>
<evidence type="ECO:0000256" key="3">
    <source>
        <dbReference type="ARBA" id="ARBA00022676"/>
    </source>
</evidence>
<dbReference type="RefSeq" id="WP_393014306.1">
    <property type="nucleotide sequence ID" value="NZ_JAZAQF010000081.1"/>
</dbReference>
<evidence type="ECO:0000256" key="5">
    <source>
        <dbReference type="ARBA" id="ARBA00022692"/>
    </source>
</evidence>
<protein>
    <submittedName>
        <fullName evidence="10">Glycosyltransferase family 39 protein</fullName>
    </submittedName>
</protein>
<feature type="transmembrane region" description="Helical" evidence="8">
    <location>
        <begin position="419"/>
        <end position="440"/>
    </location>
</feature>
<gene>
    <name evidence="10" type="ORF">VPK24_14060</name>
</gene>
<keyword evidence="11" id="KW-1185">Reference proteome</keyword>
<evidence type="ECO:0000256" key="6">
    <source>
        <dbReference type="ARBA" id="ARBA00022989"/>
    </source>
</evidence>
<evidence type="ECO:0000313" key="10">
    <source>
        <dbReference type="EMBL" id="MFG3818769.1"/>
    </source>
</evidence>
<keyword evidence="2" id="KW-1003">Cell membrane</keyword>
<dbReference type="Proteomes" id="UP001604335">
    <property type="component" value="Unassembled WGS sequence"/>
</dbReference>
<sequence length="629" mass="70097">MLDLRLTRSLPEPLRSWMGRLAALDDQGRGWLGLAWVLLVWAIALFWHSGSVGLVDETEPMFSEAARQMTVTGDWITPYFNGATRFDKPPLIYWLTAIAYKILGVNEWAVRLPSGLAALATIGLAFATLWRFSVTGEARQQAPWRPWLVGAIGAGTIAFSPHMIIWGRVGVSDMLLTGCISTALLAFFWGYASDRPQVKTLAYGGCYLAMALGVLTKGPIGVVLPGLIILAFGLYLGEFKLLWKEAKPIWGLLLVALLSVPWFVLVIVANGDAYVESFFGYHNIDRFTRVVNQHSAPWFFYFIVVAWGFAPWSVYLPIALGRLELWRRKWWLRRSRAERLPLFAGAWFLGVFGFFTIAVTKLPSYVVPLMPAGGLLVALLWRDLLSGDLAPRRSMPRPGLSEPPIATEDVVSPGFHRTAIAAVVVMGILAIALSAQNLWLPLIKDPTMPRIREVLIESGAITRGAIDWAIAAVFGAVMIYRRRYRWLWLITWVGGVLFFVGTIMPVTFALDSQRQLPLRILSADVIRVRQPEEELMMVGFAKPSVVFYTQQIVNFSQRATPLIEGEREALKINPNPKPATVLLLGDRKKLAETGLDQVGQPIAAAGSYQLFRVDRRAFANHQPPTDPDD</sequence>
<keyword evidence="5 8" id="KW-0812">Transmembrane</keyword>
<reference evidence="11" key="1">
    <citation type="journal article" date="2024" name="Algal Res.">
        <title>Biochemical, toxicological and genomic investigation of a high-biomass producing Limnothrix strain isolated from Italian shallow drinking water reservoir.</title>
        <authorList>
            <person name="Simonazzi M."/>
            <person name="Shishido T.K."/>
            <person name="Delbaje E."/>
            <person name="Wahlsten M."/>
            <person name="Fewer D.P."/>
            <person name="Sivonen K."/>
            <person name="Pezzolesi L."/>
            <person name="Pistocchi R."/>
        </authorList>
    </citation>
    <scope>NUCLEOTIDE SEQUENCE [LARGE SCALE GENOMIC DNA]</scope>
    <source>
        <strain evidence="11">LRLZ20PSL1</strain>
    </source>
</reference>
<feature type="transmembrane region" description="Helical" evidence="8">
    <location>
        <begin position="30"/>
        <end position="48"/>
    </location>
</feature>